<feature type="compositionally biased region" description="Low complexity" evidence="4">
    <location>
        <begin position="1402"/>
        <end position="1427"/>
    </location>
</feature>
<feature type="domain" description="SpaA-like prealbumin fold" evidence="7">
    <location>
        <begin position="674"/>
        <end position="755"/>
    </location>
</feature>
<accession>A0A6L7IMM5</accession>
<keyword evidence="8" id="KW-0176">Collagen</keyword>
<evidence type="ECO:0000256" key="6">
    <source>
        <dbReference type="SAM" id="SignalP"/>
    </source>
</evidence>
<dbReference type="PANTHER" id="PTHR36108:SF13">
    <property type="entry name" value="COLOSSIN-B-RELATED"/>
    <property type="match status" value="1"/>
</dbReference>
<evidence type="ECO:0000313" key="9">
    <source>
        <dbReference type="Proteomes" id="UP000478463"/>
    </source>
</evidence>
<protein>
    <submittedName>
        <fullName evidence="8">Collagen binding domain-containing protein</fullName>
    </submittedName>
</protein>
<dbReference type="KEGG" id="egd:GS424_000600"/>
<comment type="similarity">
    <text evidence="1">Belongs to the serine-aspartate repeat-containing protein (SDr) family.</text>
</comment>
<sequence>MAPQPTVPTCPPSRAGRLRAFFVLMGLVVLCLLAFRSPAFAEEATPDVADDTPTPRAAMDVTDKVSIDGIKLQKKSGSTWQDIPAGTTLTSGAYVRIYIDWSIPDMTDVNANDTFTFTINGEDHFLASDFGPVDLVDPGTSKVIGSYVVNGNRDANGSMIPGKAITIVTTLSAEGAEFPSLHSGFFSLEGYVTGTGDDIVFEVNGELLPSINVDPPSTGPLPGTPLLKYGSQVAGQNQIVWDIGVNLDNIVNAYAGYAAGGSDPSPQQRNLLLTDELQGGQAITSSGVVVYMPIVATTDAGEAQTEQYAAYPLTDLFALVDKSAADGMTQDEFANSVRFAADPTIGVWENRVVYIGFGNVPTGDGSSALNIGKILNGQGELGLSQLLDQKGVTPAQKAIIMKYFSASGPNKGDFTSFIIELRTDASETGQYDNTATLTYGDSSSEQSSGAAHFTVISGGVEVRDGKAVLTKVDAGDAGITLPGAVFKLEKMQPDNSWATVAGSERLTTDPDGLITVTGLLLGQYRFVELEPPAGYVMESEPVEFAITSATPNHTVAVSAKNSKSPVLGKVVLTKVDADAPGTVLPGAVFKLEAQTADGWEPVAGSESLTTDGNGLIEVTDLPMGAYRFVELSAPEGYELETAPVEFELTADAPELTAAVTATNTKSPVLGGAVLKKVDAGSPATVLPGATFKLEQRLADDTWETVPGHGALVTDGDGLVTVADLPVGSYRFVETAAPEGYVLDETPREFAIDAAAPAPVVVNITAENAKEPPVGKVVLTKVDADSPTTVLPGAVFKLEAQTADGWEPVAGSESLTTDENGLIEVTDLPMGTYRFVELSAPEGYELETAPVEFELTADAPELTAAVTATNTKTPVFGKAVLTKVDEENPGATLPGATFKLEQRLADDSWETVPGHDALVTGEQGVIEVANLPVGSYRFVETAAPEGYVLDDTPREFAIDAAAPAPVVVNITAENAKEPPVGKVVLTKVDADSPTTVLPGAVFKLEARTADGWEPVRGSESLATDGNGLIEVTDLPMGTYRFVELSAPEGYELETEPVEFTLTADAPELTAAVTATNTKTPVFGKAVLTKVDADAPGTVLPGATFKLEQRLADDTWAVVDGHDALVTDGDGLVTVTDLPVGSYRFVETAAPEGYVLDDTLREFAIDATAPNPVVTLTATNAKEPPAPLGKVVLTKVDADDESVKLPGAVFKLESQQPGGSWEVVQGSERLTTDANGLITVTDLPMGAYRFIELTPPESYELETAPVEFTLAEDTPDYTAAVTATNKKTPVLGGALLTKVDADEPATVLPGATFKLEQRLADDTWAVVGGHDALVTDEQGIIEVANLPVGSYRFVETAAPEGYVLDETPVEFAVAVGQPSKAELTMKNAPVPPDPVDPVDPTDPTDPTNPTNPTTPGTPSTTQPSTSNPPSKISPMASIARTGDAVPFAVLGVLGALAVGALATALLVARRRARRR</sequence>
<dbReference type="RefSeq" id="WP_160940732.1">
    <property type="nucleotide sequence ID" value="NZ_CP063310.1"/>
</dbReference>
<feature type="chain" id="PRO_5043994602" evidence="6">
    <location>
        <begin position="42"/>
        <end position="1473"/>
    </location>
</feature>
<organism evidence="8 9">
    <name type="scientific">Eggerthella guodeyinii</name>
    <dbReference type="NCBI Taxonomy" id="2690837"/>
    <lineage>
        <taxon>Bacteria</taxon>
        <taxon>Bacillati</taxon>
        <taxon>Actinomycetota</taxon>
        <taxon>Coriobacteriia</taxon>
        <taxon>Eggerthellales</taxon>
        <taxon>Eggerthellaceae</taxon>
        <taxon>Eggerthella</taxon>
    </lineage>
</organism>
<dbReference type="Proteomes" id="UP000478463">
    <property type="component" value="Chromosome"/>
</dbReference>
<dbReference type="InterPro" id="IPR013783">
    <property type="entry name" value="Ig-like_fold"/>
</dbReference>
<evidence type="ECO:0000256" key="2">
    <source>
        <dbReference type="ARBA" id="ARBA00022525"/>
    </source>
</evidence>
<keyword evidence="5" id="KW-0812">Transmembrane</keyword>
<evidence type="ECO:0000256" key="5">
    <source>
        <dbReference type="SAM" id="Phobius"/>
    </source>
</evidence>
<keyword evidence="3 6" id="KW-0732">Signal</keyword>
<feature type="domain" description="SpaA-like prealbumin fold" evidence="7">
    <location>
        <begin position="1187"/>
        <end position="1280"/>
    </location>
</feature>
<dbReference type="GO" id="GO:0005975">
    <property type="term" value="P:carbohydrate metabolic process"/>
    <property type="evidence" value="ECO:0007669"/>
    <property type="project" value="UniProtKB-ARBA"/>
</dbReference>
<dbReference type="Pfam" id="PF17802">
    <property type="entry name" value="SpaA"/>
    <property type="match status" value="9"/>
</dbReference>
<feature type="signal peptide" evidence="6">
    <location>
        <begin position="1"/>
        <end position="41"/>
    </location>
</feature>
<feature type="domain" description="SpaA-like prealbumin fold" evidence="7">
    <location>
        <begin position="878"/>
        <end position="961"/>
    </location>
</feature>
<dbReference type="InterPro" id="IPR011252">
    <property type="entry name" value="Fibrogen-bd_dom1"/>
</dbReference>
<feature type="region of interest" description="Disordered" evidence="4">
    <location>
        <begin position="1382"/>
        <end position="1433"/>
    </location>
</feature>
<name>A0A6L7IMM5_9ACTN</name>
<keyword evidence="5" id="KW-0472">Membrane</keyword>
<reference evidence="8 9" key="1">
    <citation type="submission" date="2020-10" db="EMBL/GenBank/DDBJ databases">
        <title>Eggerthella sp. nov., isolated from human feces.</title>
        <authorList>
            <person name="Yajun G."/>
        </authorList>
    </citation>
    <scope>NUCLEOTIDE SEQUENCE [LARGE SCALE GENOMIC DNA]</scope>
    <source>
        <strain evidence="8 9">HF-1101</strain>
    </source>
</reference>
<evidence type="ECO:0000259" key="7">
    <source>
        <dbReference type="Pfam" id="PF17802"/>
    </source>
</evidence>
<feature type="domain" description="SpaA-like prealbumin fold" evidence="7">
    <location>
        <begin position="1294"/>
        <end position="1385"/>
    </location>
</feature>
<feature type="domain" description="SpaA-like prealbumin fold" evidence="7">
    <location>
        <begin position="568"/>
        <end position="657"/>
    </location>
</feature>
<dbReference type="InterPro" id="IPR041033">
    <property type="entry name" value="SpaA_PFL_dom_1"/>
</dbReference>
<proteinExistence type="inferred from homology"/>
<evidence type="ECO:0000256" key="4">
    <source>
        <dbReference type="SAM" id="MobiDB-lite"/>
    </source>
</evidence>
<dbReference type="Gene3D" id="2.60.40.1280">
    <property type="match status" value="1"/>
</dbReference>
<feature type="domain" description="SpaA-like prealbumin fold" evidence="7">
    <location>
        <begin position="467"/>
        <end position="556"/>
    </location>
</feature>
<keyword evidence="5" id="KW-1133">Transmembrane helix</keyword>
<feature type="domain" description="SpaA-like prealbumin fold" evidence="7">
    <location>
        <begin position="980"/>
        <end position="1069"/>
    </location>
</feature>
<feature type="domain" description="SpaA-like prealbumin fold" evidence="7">
    <location>
        <begin position="774"/>
        <end position="863"/>
    </location>
</feature>
<evidence type="ECO:0000256" key="1">
    <source>
        <dbReference type="ARBA" id="ARBA00007257"/>
    </source>
</evidence>
<dbReference type="PANTHER" id="PTHR36108">
    <property type="entry name" value="COLOSSIN-B-RELATED"/>
    <property type="match status" value="1"/>
</dbReference>
<feature type="domain" description="SpaA-like prealbumin fold" evidence="7">
    <location>
        <begin position="1084"/>
        <end position="1175"/>
    </location>
</feature>
<evidence type="ECO:0000313" key="8">
    <source>
        <dbReference type="EMBL" id="QOS68408.1"/>
    </source>
</evidence>
<keyword evidence="2" id="KW-0964">Secreted</keyword>
<evidence type="ECO:0000256" key="3">
    <source>
        <dbReference type="ARBA" id="ARBA00022729"/>
    </source>
</evidence>
<dbReference type="Gene3D" id="2.60.40.10">
    <property type="entry name" value="Immunoglobulins"/>
    <property type="match status" value="9"/>
</dbReference>
<dbReference type="GO" id="GO:0007155">
    <property type="term" value="P:cell adhesion"/>
    <property type="evidence" value="ECO:0007669"/>
    <property type="project" value="InterPro"/>
</dbReference>
<gene>
    <name evidence="8" type="ORF">GS424_000600</name>
</gene>
<dbReference type="EMBL" id="CP063310">
    <property type="protein sequence ID" value="QOS68408.1"/>
    <property type="molecule type" value="Genomic_DNA"/>
</dbReference>
<feature type="transmembrane region" description="Helical" evidence="5">
    <location>
        <begin position="1442"/>
        <end position="1466"/>
    </location>
</feature>
<dbReference type="SUPFAM" id="SSF49478">
    <property type="entry name" value="Cna protein B-type domain"/>
    <property type="match status" value="5"/>
</dbReference>